<sequence length="372" mass="38938">MSDAPAQTTDKNSRYASLVLGMSLPADTVLYLVLPLYAAQFGLTLAEAGILLAANRLVRIAGYSTVARLYAKHGDRAACMLAAAVASVCALGYATCSGFWALLVFRLLWGLSYAALNLSTQSLATAELAGAARRTGQSRALIALGPMLALPLSAISAEHYNPHIFFLLLAAVALCAVPIARRLPSGQGHIKPREQRFRLPGALDIWSFVEGLVLDGLFIVGLSFLGHSIAPTGAVVIAGLLLALRYLAEILLSPVGGQVAEKYGAERMLVTLSVTTSVALVGFGAGWLWACAAAVVVLRALQLPLIAPIVAQRYPGPQRVHALATRAIWRDIGAGVGPMMAGVLLPVTSSLLLYSVAAACLATSALACRSRQ</sequence>
<dbReference type="EMBL" id="NJIH01000004">
    <property type="protein sequence ID" value="OWT62166.1"/>
    <property type="molecule type" value="Genomic_DNA"/>
</dbReference>
<accession>A0A225MLE6</accession>
<feature type="transmembrane region" description="Helical" evidence="7">
    <location>
        <begin position="228"/>
        <end position="248"/>
    </location>
</feature>
<dbReference type="InterPro" id="IPR036259">
    <property type="entry name" value="MFS_trans_sf"/>
</dbReference>
<evidence type="ECO:0000313" key="9">
    <source>
        <dbReference type="Proteomes" id="UP000214603"/>
    </source>
</evidence>
<keyword evidence="5 7" id="KW-1133">Transmembrane helix</keyword>
<feature type="transmembrane region" description="Helical" evidence="7">
    <location>
        <begin position="29"/>
        <end position="54"/>
    </location>
</feature>
<evidence type="ECO:0000256" key="4">
    <source>
        <dbReference type="ARBA" id="ARBA00022692"/>
    </source>
</evidence>
<dbReference type="AlphaFoldDB" id="A0A225MLE6"/>
<evidence type="ECO:0000256" key="7">
    <source>
        <dbReference type="SAM" id="Phobius"/>
    </source>
</evidence>
<evidence type="ECO:0000256" key="2">
    <source>
        <dbReference type="ARBA" id="ARBA00022448"/>
    </source>
</evidence>
<dbReference type="Gene3D" id="1.20.1250.20">
    <property type="entry name" value="MFS general substrate transporter like domains"/>
    <property type="match status" value="2"/>
</dbReference>
<dbReference type="GO" id="GO:0005886">
    <property type="term" value="C:plasma membrane"/>
    <property type="evidence" value="ECO:0007669"/>
    <property type="project" value="UniProtKB-SubCell"/>
</dbReference>
<keyword evidence="9" id="KW-1185">Reference proteome</keyword>
<dbReference type="OrthoDB" id="7029709at2"/>
<reference evidence="9" key="1">
    <citation type="submission" date="2017-06" db="EMBL/GenBank/DDBJ databases">
        <title>Herbaspirillum phytohormonus sp. nov., isolated from the root nodule of Robinia pseudoacacia in lead-zinc mine.</title>
        <authorList>
            <person name="Fan M."/>
            <person name="Lin Y."/>
        </authorList>
    </citation>
    <scope>NUCLEOTIDE SEQUENCE [LARGE SCALE GENOMIC DNA]</scope>
    <source>
        <strain evidence="9">SC-089</strain>
    </source>
</reference>
<keyword evidence="2" id="KW-0813">Transport</keyword>
<keyword evidence="3" id="KW-1003">Cell membrane</keyword>
<feature type="transmembrane region" description="Helical" evidence="7">
    <location>
        <begin position="75"/>
        <end position="93"/>
    </location>
</feature>
<dbReference type="InterPro" id="IPR011701">
    <property type="entry name" value="MFS"/>
</dbReference>
<comment type="subcellular location">
    <subcellularLocation>
        <location evidence="1">Cell membrane</location>
        <topology evidence="1">Multi-pass membrane protein</topology>
    </subcellularLocation>
</comment>
<keyword evidence="6 7" id="KW-0472">Membrane</keyword>
<comment type="caution">
    <text evidence="8">The sequence shown here is derived from an EMBL/GenBank/DDBJ whole genome shotgun (WGS) entry which is preliminary data.</text>
</comment>
<evidence type="ECO:0000256" key="3">
    <source>
        <dbReference type="ARBA" id="ARBA00022475"/>
    </source>
</evidence>
<feature type="transmembrane region" description="Helical" evidence="7">
    <location>
        <begin position="163"/>
        <end position="180"/>
    </location>
</feature>
<dbReference type="Pfam" id="PF07690">
    <property type="entry name" value="MFS_1"/>
    <property type="match status" value="2"/>
</dbReference>
<dbReference type="GO" id="GO:0022857">
    <property type="term" value="F:transmembrane transporter activity"/>
    <property type="evidence" value="ECO:0007669"/>
    <property type="project" value="InterPro"/>
</dbReference>
<name>A0A225MLE6_9BURK</name>
<organism evidence="8 9">
    <name type="scientific">Candidimonas nitroreducens</name>
    <dbReference type="NCBI Taxonomy" id="683354"/>
    <lineage>
        <taxon>Bacteria</taxon>
        <taxon>Pseudomonadati</taxon>
        <taxon>Pseudomonadota</taxon>
        <taxon>Betaproteobacteria</taxon>
        <taxon>Burkholderiales</taxon>
        <taxon>Alcaligenaceae</taxon>
        <taxon>Candidimonas</taxon>
    </lineage>
</organism>
<keyword evidence="4 7" id="KW-0812">Transmembrane</keyword>
<dbReference type="PANTHER" id="PTHR23517">
    <property type="entry name" value="RESISTANCE PROTEIN MDTM, PUTATIVE-RELATED-RELATED"/>
    <property type="match status" value="1"/>
</dbReference>
<evidence type="ECO:0000256" key="1">
    <source>
        <dbReference type="ARBA" id="ARBA00004651"/>
    </source>
</evidence>
<dbReference type="SUPFAM" id="SSF103473">
    <property type="entry name" value="MFS general substrate transporter"/>
    <property type="match status" value="1"/>
</dbReference>
<feature type="transmembrane region" description="Helical" evidence="7">
    <location>
        <begin position="201"/>
        <end position="222"/>
    </location>
</feature>
<dbReference type="InterPro" id="IPR050171">
    <property type="entry name" value="MFS_Transporters"/>
</dbReference>
<evidence type="ECO:0000313" key="8">
    <source>
        <dbReference type="EMBL" id="OWT62166.1"/>
    </source>
</evidence>
<evidence type="ECO:0000256" key="5">
    <source>
        <dbReference type="ARBA" id="ARBA00022989"/>
    </source>
</evidence>
<evidence type="ECO:0000256" key="6">
    <source>
        <dbReference type="ARBA" id="ARBA00023136"/>
    </source>
</evidence>
<proteinExistence type="predicted"/>
<dbReference type="Proteomes" id="UP000214603">
    <property type="component" value="Unassembled WGS sequence"/>
</dbReference>
<gene>
    <name evidence="8" type="ORF">CEY11_09955</name>
</gene>
<feature type="transmembrane region" description="Helical" evidence="7">
    <location>
        <begin position="269"/>
        <end position="290"/>
    </location>
</feature>
<protein>
    <submittedName>
        <fullName evidence="8">MFS transporter</fullName>
    </submittedName>
</protein>